<dbReference type="InterPro" id="IPR045074">
    <property type="entry name" value="GST_C_Tau"/>
</dbReference>
<evidence type="ECO:0000256" key="4">
    <source>
        <dbReference type="ARBA" id="ARBA00047960"/>
    </source>
</evidence>
<organism evidence="7 8">
    <name type="scientific">Miscanthus lutarioriparius</name>
    <dbReference type="NCBI Taxonomy" id="422564"/>
    <lineage>
        <taxon>Eukaryota</taxon>
        <taxon>Viridiplantae</taxon>
        <taxon>Streptophyta</taxon>
        <taxon>Embryophyta</taxon>
        <taxon>Tracheophyta</taxon>
        <taxon>Spermatophyta</taxon>
        <taxon>Magnoliopsida</taxon>
        <taxon>Liliopsida</taxon>
        <taxon>Poales</taxon>
        <taxon>Poaceae</taxon>
        <taxon>PACMAD clade</taxon>
        <taxon>Panicoideae</taxon>
        <taxon>Andropogonodae</taxon>
        <taxon>Andropogoneae</taxon>
        <taxon>Saccharinae</taxon>
        <taxon>Miscanthus</taxon>
    </lineage>
</organism>
<dbReference type="PROSITE" id="PS50405">
    <property type="entry name" value="GST_CTER"/>
    <property type="match status" value="1"/>
</dbReference>
<sequence length="245" mass="26736">MAGEATGGGQGLTLLGLWASPFVIRARIALNLKGLTYVYTEESLYDKSELLLNSNPVLKKVPVLIHDGKPVCESQIIVQYIDEAFPSGGGAPILPSDPYDRAVARFWASYVEDKLYSTWVPVFRGRTAEERVEAATQVFAVLETLEQAFKECSKGKTFFGGDTVGLVDVVLGGHLGWLYATEAICGVKVVDAAKTPLLVAWAERFCALDAVKGLIPDVERLVEYNKARRAGLGLPLLLPYMELQQ</sequence>
<gene>
    <name evidence="7" type="ORF">NCGR_LOCUS40570</name>
</gene>
<proteinExistence type="inferred from homology"/>
<dbReference type="InterPro" id="IPR004045">
    <property type="entry name" value="Glutathione_S-Trfase_N"/>
</dbReference>
<evidence type="ECO:0000259" key="6">
    <source>
        <dbReference type="PROSITE" id="PS50405"/>
    </source>
</evidence>
<dbReference type="GO" id="GO:0004364">
    <property type="term" value="F:glutathione transferase activity"/>
    <property type="evidence" value="ECO:0007669"/>
    <property type="project" value="UniProtKB-EC"/>
</dbReference>
<keyword evidence="2" id="KW-0808">Transferase</keyword>
<comment type="similarity">
    <text evidence="3">Belongs to the GST superfamily. Tau family.</text>
</comment>
<evidence type="ECO:0000259" key="5">
    <source>
        <dbReference type="PROSITE" id="PS50404"/>
    </source>
</evidence>
<feature type="domain" description="GST C-terminal" evidence="6">
    <location>
        <begin position="97"/>
        <end position="232"/>
    </location>
</feature>
<dbReference type="SUPFAM" id="SSF47616">
    <property type="entry name" value="GST C-terminal domain-like"/>
    <property type="match status" value="1"/>
</dbReference>
<comment type="caution">
    <text evidence="7">The sequence shown here is derived from an EMBL/GenBank/DDBJ whole genome shotgun (WGS) entry which is preliminary data.</text>
</comment>
<dbReference type="SUPFAM" id="SSF52833">
    <property type="entry name" value="Thioredoxin-like"/>
    <property type="match status" value="1"/>
</dbReference>
<dbReference type="InterPro" id="IPR010987">
    <property type="entry name" value="Glutathione-S-Trfase_C-like"/>
</dbReference>
<name>A0A811QLK5_9POAL</name>
<dbReference type="InterPro" id="IPR004046">
    <property type="entry name" value="GST_C"/>
</dbReference>
<dbReference type="InterPro" id="IPR045073">
    <property type="entry name" value="Omega/Tau-like"/>
</dbReference>
<dbReference type="GO" id="GO:0005737">
    <property type="term" value="C:cytoplasm"/>
    <property type="evidence" value="ECO:0007669"/>
    <property type="project" value="TreeGrafter"/>
</dbReference>
<dbReference type="PROSITE" id="PS50404">
    <property type="entry name" value="GST_NTER"/>
    <property type="match status" value="1"/>
</dbReference>
<evidence type="ECO:0000256" key="2">
    <source>
        <dbReference type="ARBA" id="ARBA00022679"/>
    </source>
</evidence>
<dbReference type="Pfam" id="PF00043">
    <property type="entry name" value="GST_C"/>
    <property type="match status" value="1"/>
</dbReference>
<feature type="domain" description="GST N-terminal" evidence="5">
    <location>
        <begin position="10"/>
        <end position="89"/>
    </location>
</feature>
<accession>A0A811QLK5</accession>
<dbReference type="CDD" id="cd03058">
    <property type="entry name" value="GST_N_Tau"/>
    <property type="match status" value="1"/>
</dbReference>
<dbReference type="SFLD" id="SFLDG01152">
    <property type="entry name" value="Main.3:_Omega-_and_Tau-like"/>
    <property type="match status" value="1"/>
</dbReference>
<dbReference type="InterPro" id="IPR036249">
    <property type="entry name" value="Thioredoxin-like_sf"/>
</dbReference>
<dbReference type="GO" id="GO:0006749">
    <property type="term" value="P:glutathione metabolic process"/>
    <property type="evidence" value="ECO:0007669"/>
    <property type="project" value="InterPro"/>
</dbReference>
<dbReference type="Pfam" id="PF02798">
    <property type="entry name" value="GST_N"/>
    <property type="match status" value="1"/>
</dbReference>
<dbReference type="SFLD" id="SFLDS00019">
    <property type="entry name" value="Glutathione_Transferase_(cytos"/>
    <property type="match status" value="1"/>
</dbReference>
<dbReference type="OrthoDB" id="670698at2759"/>
<reference evidence="7" key="1">
    <citation type="submission" date="2020-10" db="EMBL/GenBank/DDBJ databases">
        <authorList>
            <person name="Han B."/>
            <person name="Lu T."/>
            <person name="Zhao Q."/>
            <person name="Huang X."/>
            <person name="Zhao Y."/>
        </authorList>
    </citation>
    <scope>NUCLEOTIDE SEQUENCE</scope>
</reference>
<dbReference type="PANTHER" id="PTHR11260">
    <property type="entry name" value="GLUTATHIONE S-TRANSFERASE, GST, SUPERFAMILY, GST DOMAIN CONTAINING"/>
    <property type="match status" value="1"/>
</dbReference>
<dbReference type="Gene3D" id="1.20.1050.10">
    <property type="match status" value="1"/>
</dbReference>
<protein>
    <recommendedName>
        <fullName evidence="1">glutathione transferase</fullName>
        <ecNumber evidence="1">2.5.1.18</ecNumber>
    </recommendedName>
</protein>
<dbReference type="SFLD" id="SFLDG00358">
    <property type="entry name" value="Main_(cytGST)"/>
    <property type="match status" value="1"/>
</dbReference>
<dbReference type="EC" id="2.5.1.18" evidence="1"/>
<dbReference type="AlphaFoldDB" id="A0A811QLK5"/>
<dbReference type="FunFam" id="1.20.1050.10:FF:000023">
    <property type="entry name" value="Probable glutathione S-transferase GSTU6"/>
    <property type="match status" value="1"/>
</dbReference>
<dbReference type="CDD" id="cd03185">
    <property type="entry name" value="GST_C_Tau"/>
    <property type="match status" value="1"/>
</dbReference>
<evidence type="ECO:0000313" key="7">
    <source>
        <dbReference type="EMBL" id="CAD6257080.1"/>
    </source>
</evidence>
<evidence type="ECO:0000256" key="3">
    <source>
        <dbReference type="ARBA" id="ARBA00025743"/>
    </source>
</evidence>
<dbReference type="Proteomes" id="UP000604825">
    <property type="component" value="Unassembled WGS sequence"/>
</dbReference>
<dbReference type="InterPro" id="IPR036282">
    <property type="entry name" value="Glutathione-S-Trfase_C_sf"/>
</dbReference>
<comment type="catalytic activity">
    <reaction evidence="4">
        <text>RX + glutathione = an S-substituted glutathione + a halide anion + H(+)</text>
        <dbReference type="Rhea" id="RHEA:16437"/>
        <dbReference type="ChEBI" id="CHEBI:15378"/>
        <dbReference type="ChEBI" id="CHEBI:16042"/>
        <dbReference type="ChEBI" id="CHEBI:17792"/>
        <dbReference type="ChEBI" id="CHEBI:57925"/>
        <dbReference type="ChEBI" id="CHEBI:90779"/>
        <dbReference type="EC" id="2.5.1.18"/>
    </reaction>
</comment>
<evidence type="ECO:0000256" key="1">
    <source>
        <dbReference type="ARBA" id="ARBA00012452"/>
    </source>
</evidence>
<keyword evidence="8" id="KW-1185">Reference proteome</keyword>
<dbReference type="EMBL" id="CAJGYO010000010">
    <property type="protein sequence ID" value="CAD6257080.1"/>
    <property type="molecule type" value="Genomic_DNA"/>
</dbReference>
<dbReference type="InterPro" id="IPR040079">
    <property type="entry name" value="Glutathione_S-Trfase"/>
</dbReference>
<dbReference type="Gene3D" id="3.40.30.10">
    <property type="entry name" value="Glutaredoxin"/>
    <property type="match status" value="1"/>
</dbReference>
<dbReference type="PANTHER" id="PTHR11260:SF770">
    <property type="entry name" value="GLUTATHIONE S-TRANSFERASE"/>
    <property type="match status" value="1"/>
</dbReference>
<dbReference type="FunFam" id="3.40.30.10:FF:000044">
    <property type="entry name" value="Glutathione S-transferase GSTU6"/>
    <property type="match status" value="1"/>
</dbReference>
<evidence type="ECO:0000313" key="8">
    <source>
        <dbReference type="Proteomes" id="UP000604825"/>
    </source>
</evidence>